<organism evidence="1 2">
    <name type="scientific">Chthonomonas calidirosea (strain DSM 23976 / ICMP 18418 / T49)</name>
    <dbReference type="NCBI Taxonomy" id="1303518"/>
    <lineage>
        <taxon>Bacteria</taxon>
        <taxon>Bacillati</taxon>
        <taxon>Armatimonadota</taxon>
        <taxon>Chthonomonadia</taxon>
        <taxon>Chthonomonadales</taxon>
        <taxon>Chthonomonadaceae</taxon>
        <taxon>Chthonomonas</taxon>
    </lineage>
</organism>
<dbReference type="RefSeq" id="WP_016482758.1">
    <property type="nucleotide sequence ID" value="NC_021487.1"/>
</dbReference>
<proteinExistence type="predicted"/>
<dbReference type="STRING" id="454171.CP488_02694"/>
<dbReference type="InParanoid" id="S0EYU8"/>
<dbReference type="HOGENOM" id="CLU_2166511_0_0_0"/>
<name>S0EYU8_CHTCT</name>
<sequence length="110" mass="12163">MYAVRCRGQGRGFRVEGVLYPCQKWLLVSQISEAVCAEPMLEVQTVAGPEDPKLAPFPAAFPDGSERRLPTFEEMAREWERLKGRVDALEKQVLAGSLRSGTGGKQGGRR</sequence>
<dbReference type="PATRIC" id="fig|1303518.3.peg.1433"/>
<gene>
    <name evidence="1" type="ORF">CCALI_01402</name>
</gene>
<dbReference type="AlphaFoldDB" id="S0EYU8"/>
<dbReference type="KEGG" id="ccz:CCALI_01402"/>
<dbReference type="EMBL" id="HF951689">
    <property type="protein sequence ID" value="CCW35219.1"/>
    <property type="molecule type" value="Genomic_DNA"/>
</dbReference>
<keyword evidence="2" id="KW-1185">Reference proteome</keyword>
<reference evidence="2" key="1">
    <citation type="submission" date="2013-03" db="EMBL/GenBank/DDBJ databases">
        <title>Genome sequence of Chthonomonas calidirosea, the first sequenced genome from the Armatimonadetes phylum (formally candidate division OP10).</title>
        <authorList>
            <person name="Lee K.C.Y."/>
            <person name="Morgan X.C."/>
            <person name="Dunfield P.F."/>
            <person name="Tamas I."/>
            <person name="Houghton K.M."/>
            <person name="Vyssotski M."/>
            <person name="Ryan J.L.J."/>
            <person name="Lagutin K."/>
            <person name="McDonald I.R."/>
            <person name="Stott M.B."/>
        </authorList>
    </citation>
    <scope>NUCLEOTIDE SEQUENCE [LARGE SCALE GENOMIC DNA]</scope>
    <source>
        <strain evidence="2">DSM 23976 / ICMP 18418 / T49</strain>
    </source>
</reference>
<evidence type="ECO:0000313" key="2">
    <source>
        <dbReference type="Proteomes" id="UP000014227"/>
    </source>
</evidence>
<dbReference type="Proteomes" id="UP000014227">
    <property type="component" value="Chromosome I"/>
</dbReference>
<protein>
    <submittedName>
        <fullName evidence="1">Uncharacterized protein</fullName>
    </submittedName>
</protein>
<evidence type="ECO:0000313" key="1">
    <source>
        <dbReference type="EMBL" id="CCW35219.1"/>
    </source>
</evidence>
<accession>S0EYU8</accession>